<dbReference type="AlphaFoldDB" id="A0A1Q2MC20"/>
<evidence type="ECO:0000256" key="3">
    <source>
        <dbReference type="ARBA" id="ARBA00022723"/>
    </source>
</evidence>
<evidence type="ECO:0000256" key="7">
    <source>
        <dbReference type="ARBA" id="ARBA00023080"/>
    </source>
</evidence>
<evidence type="ECO:0000256" key="5">
    <source>
        <dbReference type="ARBA" id="ARBA00022801"/>
    </source>
</evidence>
<dbReference type="GO" id="GO:0009117">
    <property type="term" value="P:nucleotide metabolic process"/>
    <property type="evidence" value="ECO:0007669"/>
    <property type="project" value="UniProtKB-KW"/>
</dbReference>
<dbReference type="GO" id="GO:0000166">
    <property type="term" value="F:nucleotide binding"/>
    <property type="evidence" value="ECO:0007669"/>
    <property type="project" value="UniProtKB-KW"/>
</dbReference>
<keyword evidence="5 10" id="KW-0378">Hydrolase</keyword>
<evidence type="ECO:0000256" key="8">
    <source>
        <dbReference type="ARBA" id="ARBA00051875"/>
    </source>
</evidence>
<feature type="binding site" evidence="10">
    <location>
        <position position="70"/>
    </location>
    <ligand>
        <name>substrate</name>
    </ligand>
</feature>
<dbReference type="FunFam" id="3.90.950.10:FF:000001">
    <property type="entry name" value="dITP/XTP pyrophosphatase"/>
    <property type="match status" value="1"/>
</dbReference>
<evidence type="ECO:0000256" key="9">
    <source>
        <dbReference type="ARBA" id="ARBA00052017"/>
    </source>
</evidence>
<accession>A0A1Q2MC20</accession>
<comment type="catalytic activity">
    <reaction evidence="8 10">
        <text>dITP + H2O = dIMP + diphosphate + H(+)</text>
        <dbReference type="Rhea" id="RHEA:28342"/>
        <dbReference type="ChEBI" id="CHEBI:15377"/>
        <dbReference type="ChEBI" id="CHEBI:15378"/>
        <dbReference type="ChEBI" id="CHEBI:33019"/>
        <dbReference type="ChEBI" id="CHEBI:61194"/>
        <dbReference type="ChEBI" id="CHEBI:61382"/>
        <dbReference type="EC" id="3.6.1.66"/>
    </reaction>
</comment>
<dbReference type="NCBIfam" id="NF011397">
    <property type="entry name" value="PRK14822.1"/>
    <property type="match status" value="1"/>
</dbReference>
<dbReference type="GO" id="GO:0036222">
    <property type="term" value="F:XTP diphosphatase activity"/>
    <property type="evidence" value="ECO:0007669"/>
    <property type="project" value="UniProtKB-UniRule"/>
</dbReference>
<dbReference type="OrthoDB" id="9807456at2"/>
<dbReference type="GO" id="GO:0046872">
    <property type="term" value="F:metal ion binding"/>
    <property type="evidence" value="ECO:0007669"/>
    <property type="project" value="UniProtKB-KW"/>
</dbReference>
<evidence type="ECO:0000256" key="4">
    <source>
        <dbReference type="ARBA" id="ARBA00022741"/>
    </source>
</evidence>
<evidence type="ECO:0000256" key="1">
    <source>
        <dbReference type="ARBA" id="ARBA00008023"/>
    </source>
</evidence>
<comment type="subunit">
    <text evidence="2 10">Homodimer.</text>
</comment>
<evidence type="ECO:0000313" key="12">
    <source>
        <dbReference type="EMBL" id="AQQ70209.1"/>
    </source>
</evidence>
<evidence type="ECO:0000256" key="2">
    <source>
        <dbReference type="ARBA" id="ARBA00011738"/>
    </source>
</evidence>
<gene>
    <name evidence="12" type="ORF">SMSP2_00552</name>
</gene>
<dbReference type="RefSeq" id="WP_146682492.1">
    <property type="nucleotide sequence ID" value="NZ_CP019646.1"/>
</dbReference>
<evidence type="ECO:0000256" key="10">
    <source>
        <dbReference type="HAMAP-Rule" id="MF_01405"/>
    </source>
</evidence>
<feature type="binding site" evidence="10">
    <location>
        <position position="182"/>
    </location>
    <ligand>
        <name>substrate</name>
    </ligand>
</feature>
<feature type="active site" description="Proton acceptor" evidence="10">
    <location>
        <position position="69"/>
    </location>
</feature>
<dbReference type="InterPro" id="IPR029001">
    <property type="entry name" value="ITPase-like_fam"/>
</dbReference>
<keyword evidence="3 10" id="KW-0479">Metal-binding</keyword>
<feature type="binding site" evidence="10">
    <location>
        <position position="69"/>
    </location>
    <ligand>
        <name>Mg(2+)</name>
        <dbReference type="ChEBI" id="CHEBI:18420"/>
    </ligand>
</feature>
<keyword evidence="7 10" id="KW-0546">Nucleotide metabolism</keyword>
<keyword evidence="4 10" id="KW-0547">Nucleotide-binding</keyword>
<dbReference type="GO" id="GO:0009146">
    <property type="term" value="P:purine nucleoside triphosphate catabolic process"/>
    <property type="evidence" value="ECO:0007669"/>
    <property type="project" value="UniProtKB-UniRule"/>
</dbReference>
<keyword evidence="13" id="KW-1185">Reference proteome</keyword>
<dbReference type="GO" id="GO:0005829">
    <property type="term" value="C:cytosol"/>
    <property type="evidence" value="ECO:0007669"/>
    <property type="project" value="TreeGrafter"/>
</dbReference>
<dbReference type="NCBIfam" id="TIGR00042">
    <property type="entry name" value="RdgB/HAM1 family non-canonical purine NTP pyrophosphatase"/>
    <property type="match status" value="1"/>
</dbReference>
<dbReference type="Pfam" id="PF01725">
    <property type="entry name" value="Ham1p_like"/>
    <property type="match status" value="1"/>
</dbReference>
<comment type="function">
    <text evidence="10">Pyrophosphatase that catalyzes the hydrolysis of nucleoside triphosphates to their monophosphate derivatives, with a high preference for the non-canonical purine nucleotides XTP (xanthosine triphosphate), dITP (deoxyinosine triphosphate) and ITP. Seems to function as a house-cleaning enzyme that removes non-canonical purine nucleotides from the nucleotide pool, thus preventing their incorporation into DNA/RNA and avoiding chromosomal lesions.</text>
</comment>
<dbReference type="GO" id="GO:0036220">
    <property type="term" value="F:ITP diphosphatase activity"/>
    <property type="evidence" value="ECO:0007669"/>
    <property type="project" value="UniProtKB-UniRule"/>
</dbReference>
<evidence type="ECO:0000256" key="11">
    <source>
        <dbReference type="RuleBase" id="RU003781"/>
    </source>
</evidence>
<comment type="catalytic activity">
    <reaction evidence="9 10">
        <text>XTP + H2O = XMP + diphosphate + H(+)</text>
        <dbReference type="Rhea" id="RHEA:28610"/>
        <dbReference type="ChEBI" id="CHEBI:15377"/>
        <dbReference type="ChEBI" id="CHEBI:15378"/>
        <dbReference type="ChEBI" id="CHEBI:33019"/>
        <dbReference type="ChEBI" id="CHEBI:57464"/>
        <dbReference type="ChEBI" id="CHEBI:61314"/>
        <dbReference type="EC" id="3.6.1.66"/>
    </reaction>
</comment>
<organism evidence="12 13">
    <name type="scientific">Limihaloglobus sulfuriphilus</name>
    <dbReference type="NCBI Taxonomy" id="1851148"/>
    <lineage>
        <taxon>Bacteria</taxon>
        <taxon>Pseudomonadati</taxon>
        <taxon>Planctomycetota</taxon>
        <taxon>Phycisphaerae</taxon>
        <taxon>Sedimentisphaerales</taxon>
        <taxon>Sedimentisphaeraceae</taxon>
        <taxon>Limihaloglobus</taxon>
    </lineage>
</organism>
<dbReference type="GO" id="GO:0035870">
    <property type="term" value="F:dITP diphosphatase activity"/>
    <property type="evidence" value="ECO:0007669"/>
    <property type="project" value="UniProtKB-UniRule"/>
</dbReference>
<feature type="binding site" evidence="10">
    <location>
        <position position="40"/>
    </location>
    <ligand>
        <name>Mg(2+)</name>
        <dbReference type="ChEBI" id="CHEBI:18420"/>
    </ligand>
</feature>
<dbReference type="KEGG" id="pbas:SMSP2_00552"/>
<keyword evidence="6 10" id="KW-0460">Magnesium</keyword>
<protein>
    <recommendedName>
        <fullName evidence="10">dITP/XTP pyrophosphatase</fullName>
        <ecNumber evidence="10">3.6.1.66</ecNumber>
    </recommendedName>
    <alternativeName>
        <fullName evidence="10">Non-canonical purine NTP pyrophosphatase</fullName>
    </alternativeName>
    <alternativeName>
        <fullName evidence="10">Non-standard purine NTP pyrophosphatase</fullName>
    </alternativeName>
    <alternativeName>
        <fullName evidence="10">Nucleoside-triphosphate diphosphatase</fullName>
    </alternativeName>
    <alternativeName>
        <fullName evidence="10">Nucleoside-triphosphate pyrophosphatase</fullName>
        <shortName evidence="10">NTPase</shortName>
    </alternativeName>
</protein>
<proteinExistence type="inferred from homology"/>
<name>A0A1Q2MC20_9BACT</name>
<dbReference type="InterPro" id="IPR002637">
    <property type="entry name" value="RdgB/HAM1"/>
</dbReference>
<reference evidence="13" key="1">
    <citation type="submission" date="2017-02" db="EMBL/GenBank/DDBJ databases">
        <title>Comparative genomics and description of representatives of a novel lineage of planctomycetes thriving in anoxic sediments.</title>
        <authorList>
            <person name="Spring S."/>
            <person name="Bunk B."/>
            <person name="Sproer C."/>
        </authorList>
    </citation>
    <scope>NUCLEOTIDE SEQUENCE [LARGE SCALE GENOMIC DNA]</scope>
    <source>
        <strain evidence="13">SM-Chi-D1</strain>
    </source>
</reference>
<dbReference type="GO" id="GO:0017111">
    <property type="term" value="F:ribonucleoside triphosphate phosphatase activity"/>
    <property type="evidence" value="ECO:0007669"/>
    <property type="project" value="InterPro"/>
</dbReference>
<comment type="cofactor">
    <cofactor evidence="10">
        <name>Mg(2+)</name>
        <dbReference type="ChEBI" id="CHEBI:18420"/>
    </cofactor>
    <text evidence="10">Binds 1 Mg(2+) ion per subunit.</text>
</comment>
<dbReference type="EC" id="3.6.1.66" evidence="10"/>
<dbReference type="InterPro" id="IPR020922">
    <property type="entry name" value="dITP/XTP_pyrophosphatase"/>
</dbReference>
<evidence type="ECO:0000313" key="13">
    <source>
        <dbReference type="Proteomes" id="UP000188181"/>
    </source>
</evidence>
<dbReference type="Proteomes" id="UP000188181">
    <property type="component" value="Chromosome"/>
</dbReference>
<comment type="catalytic activity">
    <reaction evidence="10">
        <text>ITP + H2O = IMP + diphosphate + H(+)</text>
        <dbReference type="Rhea" id="RHEA:29399"/>
        <dbReference type="ChEBI" id="CHEBI:15377"/>
        <dbReference type="ChEBI" id="CHEBI:15378"/>
        <dbReference type="ChEBI" id="CHEBI:33019"/>
        <dbReference type="ChEBI" id="CHEBI:58053"/>
        <dbReference type="ChEBI" id="CHEBI:61402"/>
        <dbReference type="EC" id="3.6.1.66"/>
    </reaction>
</comment>
<dbReference type="PANTHER" id="PTHR11067">
    <property type="entry name" value="INOSINE TRIPHOSPHATE PYROPHOSPHATASE/HAM1 PROTEIN"/>
    <property type="match status" value="1"/>
</dbReference>
<feature type="binding site" evidence="10">
    <location>
        <begin position="7"/>
        <end position="12"/>
    </location>
    <ligand>
        <name>substrate</name>
    </ligand>
</feature>
<dbReference type="EMBL" id="CP019646">
    <property type="protein sequence ID" value="AQQ70209.1"/>
    <property type="molecule type" value="Genomic_DNA"/>
</dbReference>
<dbReference type="PANTHER" id="PTHR11067:SF9">
    <property type="entry name" value="INOSINE TRIPHOSPHATE PYROPHOSPHATASE"/>
    <property type="match status" value="1"/>
</dbReference>
<evidence type="ECO:0000256" key="6">
    <source>
        <dbReference type="ARBA" id="ARBA00022842"/>
    </source>
</evidence>
<dbReference type="HAMAP" id="MF_01405">
    <property type="entry name" value="Non_canon_purine_NTPase"/>
    <property type="match status" value="1"/>
</dbReference>
<dbReference type="Gene3D" id="3.90.950.10">
    <property type="match status" value="1"/>
</dbReference>
<comment type="similarity">
    <text evidence="1 10 11">Belongs to the HAM1 NTPase family.</text>
</comment>
<dbReference type="CDD" id="cd00515">
    <property type="entry name" value="HAM1"/>
    <property type="match status" value="1"/>
</dbReference>
<sequence>MKILVATTNSGKKREFQALLNIPEVEWLSLSDLPEFQEVEETGNTFAENASIKACGYAKQTGLWTVADDSGLEIDALDGAPGIHSARFSGTHKVHDDKQLIDHENTEKALALLEGVPNEKRTARFRCCLCLASPDEVLAQTDGVFEGIISTEKRGTNGFGYDPILYIPEKGKTVAQMQSYEKNSISHRAKAVMKLKPILEKMLRK</sequence>
<feature type="binding site" evidence="10">
    <location>
        <begin position="187"/>
        <end position="188"/>
    </location>
    <ligand>
        <name>substrate</name>
    </ligand>
</feature>
<dbReference type="SUPFAM" id="SSF52972">
    <property type="entry name" value="ITPase-like"/>
    <property type="match status" value="1"/>
</dbReference>
<feature type="binding site" evidence="10">
    <location>
        <begin position="159"/>
        <end position="162"/>
    </location>
    <ligand>
        <name>substrate</name>
    </ligand>
</feature>
<dbReference type="STRING" id="1851148.SMSP2_00552"/>